<protein>
    <submittedName>
        <fullName evidence="2">Uncharacterized protein</fullName>
    </submittedName>
</protein>
<gene>
    <name evidence="2" type="ORF">NUKP37_29860</name>
</gene>
<sequence length="73" mass="8154">MDLLVKLMRLSPPPYFLVERQKKTLPQWVNIIVVRLALAHVDPGASGKATQTHLGWLPEGPGLPEDLRNMNKG</sequence>
<proteinExistence type="predicted"/>
<name>A0A9P3P843_KLEVA</name>
<comment type="caution">
    <text evidence="2">The sequence shown here is derived from an EMBL/GenBank/DDBJ whole genome shotgun (WGS) entry which is preliminary data.</text>
</comment>
<reference evidence="2" key="1">
    <citation type="journal article" date="2022" name="J. Appl. Microbiol.">
        <title>PCR-based ORF typing of Klebsiella pneumoniae for rapid identification of global clones and transmission events.</title>
        <authorList>
            <person name="Nonogaki R."/>
            <person name="Iijima A."/>
            <person name="Kawamura K."/>
            <person name="Kayama S."/>
            <person name="Sugai M."/>
            <person name="Yagi T."/>
            <person name="Arakawa Y."/>
            <person name="Doi Y."/>
            <person name="Suzuki M."/>
        </authorList>
    </citation>
    <scope>NUCLEOTIDE SEQUENCE</scope>
    <source>
        <strain evidence="2">NUKP-37</strain>
    </source>
</reference>
<dbReference type="AlphaFoldDB" id="A0A9P3P843"/>
<dbReference type="Proteomes" id="UP001060507">
    <property type="component" value="Unassembled WGS sequence"/>
</dbReference>
<organism evidence="2 3">
    <name type="scientific">Klebsiella variicola</name>
    <dbReference type="NCBI Taxonomy" id="244366"/>
    <lineage>
        <taxon>Bacteria</taxon>
        <taxon>Pseudomonadati</taxon>
        <taxon>Pseudomonadota</taxon>
        <taxon>Gammaproteobacteria</taxon>
        <taxon>Enterobacterales</taxon>
        <taxon>Enterobacteriaceae</taxon>
        <taxon>Klebsiella/Raoultella group</taxon>
        <taxon>Klebsiella</taxon>
        <taxon>Klebsiella pneumoniae complex</taxon>
    </lineage>
</organism>
<accession>A0A9P3P843</accession>
<evidence type="ECO:0000313" key="3">
    <source>
        <dbReference type="Proteomes" id="UP001060507"/>
    </source>
</evidence>
<evidence type="ECO:0000256" key="1">
    <source>
        <dbReference type="SAM" id="MobiDB-lite"/>
    </source>
</evidence>
<evidence type="ECO:0000313" key="2">
    <source>
        <dbReference type="EMBL" id="GKJ95502.1"/>
    </source>
</evidence>
<feature type="region of interest" description="Disordered" evidence="1">
    <location>
        <begin position="46"/>
        <end position="73"/>
    </location>
</feature>
<dbReference type="EMBL" id="BQTA01000008">
    <property type="protein sequence ID" value="GKJ95502.1"/>
    <property type="molecule type" value="Genomic_DNA"/>
</dbReference>
<dbReference type="RefSeq" id="WP_163590236.1">
    <property type="nucleotide sequence ID" value="NZ_VKTF01000024.1"/>
</dbReference>